<dbReference type="Proteomes" id="UP000232003">
    <property type="component" value="Chromosome"/>
</dbReference>
<proteinExistence type="predicted"/>
<keyword evidence="2" id="KW-1185">Reference proteome</keyword>
<evidence type="ECO:0000313" key="1">
    <source>
        <dbReference type="EMBL" id="AUB42783.1"/>
    </source>
</evidence>
<organism evidence="1 2">
    <name type="scientific">Nostoc flagelliforme CCNUN1</name>
    <dbReference type="NCBI Taxonomy" id="2038116"/>
    <lineage>
        <taxon>Bacteria</taxon>
        <taxon>Bacillati</taxon>
        <taxon>Cyanobacteriota</taxon>
        <taxon>Cyanophyceae</taxon>
        <taxon>Nostocales</taxon>
        <taxon>Nostocaceae</taxon>
        <taxon>Nostoc</taxon>
    </lineage>
</organism>
<evidence type="ECO:0000313" key="2">
    <source>
        <dbReference type="Proteomes" id="UP000232003"/>
    </source>
</evidence>
<dbReference type="KEGG" id="nfl:COO91_08929"/>
<dbReference type="AlphaFoldDB" id="A0A2K8T5C5"/>
<sequence length="41" mass="4445">MVEAVGNLSVISPNGSLWIIPSGRFKGELLVFNVAFKVIKN</sequence>
<gene>
    <name evidence="1" type="ORF">COO91_08929</name>
</gene>
<protein>
    <submittedName>
        <fullName evidence="1">Uncharacterized protein</fullName>
    </submittedName>
</protein>
<dbReference type="OrthoDB" id="9805559at2"/>
<dbReference type="EMBL" id="CP024785">
    <property type="protein sequence ID" value="AUB42783.1"/>
    <property type="molecule type" value="Genomic_DNA"/>
</dbReference>
<accession>A0A2K8T5C5</accession>
<name>A0A2K8T5C5_9NOSO</name>
<reference evidence="1 2" key="1">
    <citation type="submission" date="2017-11" db="EMBL/GenBank/DDBJ databases">
        <title>Complete genome of a free-living desiccation-tolerant cyanobacterium and its photosynthetic adaptation to extreme terrestrial habitat.</title>
        <authorList>
            <person name="Shang J."/>
        </authorList>
    </citation>
    <scope>NUCLEOTIDE SEQUENCE [LARGE SCALE GENOMIC DNA]</scope>
    <source>
        <strain evidence="1 2">CCNUN1</strain>
    </source>
</reference>
<dbReference type="RefSeq" id="WP_157816822.1">
    <property type="nucleotide sequence ID" value="NZ_CAWNNC010000001.1"/>
</dbReference>